<reference evidence="2 3" key="1">
    <citation type="submission" date="2019-03" db="EMBL/GenBank/DDBJ databases">
        <title>Diversity of the mouse oral microbiome.</title>
        <authorList>
            <person name="Joseph S."/>
            <person name="Aduse-Opoku J."/>
            <person name="Curtis M."/>
            <person name="Wade W."/>
            <person name="Hashim A."/>
        </authorList>
    </citation>
    <scope>NUCLEOTIDE SEQUENCE [LARGE SCALE GENOMIC DNA]</scope>
    <source>
        <strain evidence="3">irhom_31</strain>
    </source>
</reference>
<organism evidence="2 3">
    <name type="scientific">Rothia nasimurium</name>
    <dbReference type="NCBI Taxonomy" id="85336"/>
    <lineage>
        <taxon>Bacteria</taxon>
        <taxon>Bacillati</taxon>
        <taxon>Actinomycetota</taxon>
        <taxon>Actinomycetes</taxon>
        <taxon>Micrococcales</taxon>
        <taxon>Micrococcaceae</taxon>
        <taxon>Rothia</taxon>
    </lineage>
</organism>
<evidence type="ECO:0000256" key="1">
    <source>
        <dbReference type="SAM" id="MobiDB-lite"/>
    </source>
</evidence>
<evidence type="ECO:0000313" key="2">
    <source>
        <dbReference type="EMBL" id="TFU23833.1"/>
    </source>
</evidence>
<dbReference type="OrthoDB" id="4878574at2"/>
<dbReference type="RefSeq" id="WP_135011252.1">
    <property type="nucleotide sequence ID" value="NZ_JADGLK010000004.1"/>
</dbReference>
<dbReference type="AlphaFoldDB" id="A0A4Y9F5V9"/>
<gene>
    <name evidence="2" type="ORF">E4U03_01625</name>
</gene>
<comment type="caution">
    <text evidence="2">The sequence shown here is derived from an EMBL/GenBank/DDBJ whole genome shotgun (WGS) entry which is preliminary data.</text>
</comment>
<proteinExistence type="predicted"/>
<accession>A0A4Y9F5V9</accession>
<dbReference type="Proteomes" id="UP000297951">
    <property type="component" value="Unassembled WGS sequence"/>
</dbReference>
<name>A0A4Y9F5V9_9MICC</name>
<feature type="region of interest" description="Disordered" evidence="1">
    <location>
        <begin position="191"/>
        <end position="211"/>
    </location>
</feature>
<protein>
    <submittedName>
        <fullName evidence="2">Uncharacterized protein</fullName>
    </submittedName>
</protein>
<dbReference type="EMBL" id="SPQC01000004">
    <property type="protein sequence ID" value="TFU23833.1"/>
    <property type="molecule type" value="Genomic_DNA"/>
</dbReference>
<sequence>MDNSQTDGLTGRGNLEEKFSPTASEPISPEPIAPDAPTSNPAMATPAASEPADPAPQSPASASPAWITRGVNHATLRQELHQALLETTGISEKLLAQMITIVFSRATQPVRSPQRFAYSCITKEFYELLSLAQATLAETQDPAATGATSGAPKRVKPSWCQLHNREYTSAACPVCSNPRMAALEESQNSLPVARTLKEDPPLGAGIPLIRP</sequence>
<feature type="region of interest" description="Disordered" evidence="1">
    <location>
        <begin position="1"/>
        <end position="64"/>
    </location>
</feature>
<evidence type="ECO:0000313" key="3">
    <source>
        <dbReference type="Proteomes" id="UP000297951"/>
    </source>
</evidence>